<protein>
    <submittedName>
        <fullName evidence="1">Uncharacterized protein</fullName>
    </submittedName>
</protein>
<sequence length="126" mass="14409">MLEMRDYFDFDTPSRLRRGIFLGCFWGEIGGDRTWDEIPDWFDTMATFHVCVSHRTPARHSTSQSISLLSGHHHLPLPSLDVSPRHLGPSSVTLWSIKPYGRTKGHTDCKRGGRRLESKCLSERGQ</sequence>
<organism evidence="1 2">
    <name type="scientific">Caerostris extrusa</name>
    <name type="common">Bark spider</name>
    <name type="synonym">Caerostris bankana</name>
    <dbReference type="NCBI Taxonomy" id="172846"/>
    <lineage>
        <taxon>Eukaryota</taxon>
        <taxon>Metazoa</taxon>
        <taxon>Ecdysozoa</taxon>
        <taxon>Arthropoda</taxon>
        <taxon>Chelicerata</taxon>
        <taxon>Arachnida</taxon>
        <taxon>Araneae</taxon>
        <taxon>Araneomorphae</taxon>
        <taxon>Entelegynae</taxon>
        <taxon>Araneoidea</taxon>
        <taxon>Araneidae</taxon>
        <taxon>Caerostris</taxon>
    </lineage>
</organism>
<dbReference type="Proteomes" id="UP001054945">
    <property type="component" value="Unassembled WGS sequence"/>
</dbReference>
<gene>
    <name evidence="1" type="ORF">CEXT_186161</name>
</gene>
<evidence type="ECO:0000313" key="1">
    <source>
        <dbReference type="EMBL" id="GIY49048.1"/>
    </source>
</evidence>
<evidence type="ECO:0000313" key="2">
    <source>
        <dbReference type="Proteomes" id="UP001054945"/>
    </source>
</evidence>
<accession>A0AAV4TR31</accession>
<keyword evidence="2" id="KW-1185">Reference proteome</keyword>
<comment type="caution">
    <text evidence="1">The sequence shown here is derived from an EMBL/GenBank/DDBJ whole genome shotgun (WGS) entry which is preliminary data.</text>
</comment>
<name>A0AAV4TR31_CAEEX</name>
<proteinExistence type="predicted"/>
<reference evidence="1 2" key="1">
    <citation type="submission" date="2021-06" db="EMBL/GenBank/DDBJ databases">
        <title>Caerostris extrusa draft genome.</title>
        <authorList>
            <person name="Kono N."/>
            <person name="Arakawa K."/>
        </authorList>
    </citation>
    <scope>NUCLEOTIDE SEQUENCE [LARGE SCALE GENOMIC DNA]</scope>
</reference>
<dbReference type="AlphaFoldDB" id="A0AAV4TR31"/>
<dbReference type="EMBL" id="BPLR01011791">
    <property type="protein sequence ID" value="GIY49048.1"/>
    <property type="molecule type" value="Genomic_DNA"/>
</dbReference>